<keyword evidence="3" id="KW-0032">Aminotransferase</keyword>
<dbReference type="InterPro" id="IPR015422">
    <property type="entry name" value="PyrdxlP-dep_Trfase_small"/>
</dbReference>
<sequence>MIPIFKPYMPQNIEQETMRILNSGQLAYGKYGVIFEQKLSQYIENDYMLTTITYNHSLLLVLSLLNLKQGDEVIACPVSCLASNQPFVVRGIKVIWADVDPYSGMLDLESVRKQITAKTKAIFNNLYCGYAGNLDEVYQLGKEYGVYVVDDCIEAFGTVYKGKKVGNTGADITVFSFQSVRLPNTIDGGAIAFKDKELYNKAYLIRDYGIERSKFRLSNGEINPGCDISIEGYGATMSELNSFIGIKQMENLPLLLKKQKQNALYWKEYFQENRKVDNLEIYEGCEPNYWVYGVLAKEKKKFIDEMRSKGYYASGVHINNNIYSIFNNNGELKGVDEFMSKFVALPCGWWFSNR</sequence>
<dbReference type="EMBL" id="JAQZHK010000013">
    <property type="protein sequence ID" value="MDY3513639.1"/>
    <property type="molecule type" value="Genomic_DNA"/>
</dbReference>
<evidence type="ECO:0000256" key="2">
    <source>
        <dbReference type="RuleBase" id="RU004508"/>
    </source>
</evidence>
<protein>
    <submittedName>
        <fullName evidence="3">DegT/DnrJ/EryC1/StrS aminotransferase family protein</fullName>
    </submittedName>
</protein>
<dbReference type="RefSeq" id="WP_064971469.1">
    <property type="nucleotide sequence ID" value="NZ_CP168321.1"/>
</dbReference>
<evidence type="ECO:0000313" key="3">
    <source>
        <dbReference type="EMBL" id="MDY3513639.1"/>
    </source>
</evidence>
<keyword evidence="2" id="KW-0663">Pyridoxal phosphate</keyword>
<dbReference type="GO" id="GO:0008483">
    <property type="term" value="F:transaminase activity"/>
    <property type="evidence" value="ECO:0007669"/>
    <property type="project" value="UniProtKB-KW"/>
</dbReference>
<accession>A0AAP6HFJ6</accession>
<dbReference type="Gene3D" id="3.90.1150.10">
    <property type="entry name" value="Aspartate Aminotransferase, domain 1"/>
    <property type="match status" value="1"/>
</dbReference>
<evidence type="ECO:0000256" key="1">
    <source>
        <dbReference type="ARBA" id="ARBA00037999"/>
    </source>
</evidence>
<dbReference type="InterPro" id="IPR000653">
    <property type="entry name" value="DegT/StrS_aminotransferase"/>
</dbReference>
<keyword evidence="3" id="KW-0808">Transferase</keyword>
<dbReference type="PANTHER" id="PTHR30244:SF34">
    <property type="entry name" value="DTDP-4-AMINO-4,6-DIDEOXYGALACTOSE TRANSAMINASE"/>
    <property type="match status" value="1"/>
</dbReference>
<dbReference type="Proteomes" id="UP001284033">
    <property type="component" value="Unassembled WGS sequence"/>
</dbReference>
<dbReference type="GO" id="GO:0030170">
    <property type="term" value="F:pyridoxal phosphate binding"/>
    <property type="evidence" value="ECO:0007669"/>
    <property type="project" value="TreeGrafter"/>
</dbReference>
<dbReference type="InterPro" id="IPR015424">
    <property type="entry name" value="PyrdxlP-dep_Trfase"/>
</dbReference>
<proteinExistence type="inferred from homology"/>
<comment type="similarity">
    <text evidence="1 2">Belongs to the DegT/DnrJ/EryC1 family.</text>
</comment>
<dbReference type="PANTHER" id="PTHR30244">
    <property type="entry name" value="TRANSAMINASE"/>
    <property type="match status" value="1"/>
</dbReference>
<dbReference type="SUPFAM" id="SSF53383">
    <property type="entry name" value="PLP-dependent transferases"/>
    <property type="match status" value="1"/>
</dbReference>
<name>A0AAP6HFJ6_RIEAN</name>
<dbReference type="PIRSF" id="PIRSF000390">
    <property type="entry name" value="PLP_StrS"/>
    <property type="match status" value="1"/>
</dbReference>
<gene>
    <name evidence="3" type="ORF">PG303_10500</name>
</gene>
<dbReference type="InterPro" id="IPR015421">
    <property type="entry name" value="PyrdxlP-dep_Trfase_major"/>
</dbReference>
<evidence type="ECO:0000313" key="4">
    <source>
        <dbReference type="Proteomes" id="UP001284033"/>
    </source>
</evidence>
<comment type="caution">
    <text evidence="3">The sequence shown here is derived from an EMBL/GenBank/DDBJ whole genome shotgun (WGS) entry which is preliminary data.</text>
</comment>
<dbReference type="AlphaFoldDB" id="A0AAP6HFJ6"/>
<dbReference type="GO" id="GO:0000271">
    <property type="term" value="P:polysaccharide biosynthetic process"/>
    <property type="evidence" value="ECO:0007669"/>
    <property type="project" value="TreeGrafter"/>
</dbReference>
<dbReference type="Gene3D" id="3.40.640.10">
    <property type="entry name" value="Type I PLP-dependent aspartate aminotransferase-like (Major domain)"/>
    <property type="match status" value="1"/>
</dbReference>
<organism evidence="3 4">
    <name type="scientific">Riemerella anatipestifer</name>
    <name type="common">Moraxella anatipestifer</name>
    <dbReference type="NCBI Taxonomy" id="34085"/>
    <lineage>
        <taxon>Bacteria</taxon>
        <taxon>Pseudomonadati</taxon>
        <taxon>Bacteroidota</taxon>
        <taxon>Flavobacteriia</taxon>
        <taxon>Flavobacteriales</taxon>
        <taxon>Weeksellaceae</taxon>
        <taxon>Riemerella</taxon>
    </lineage>
</organism>
<dbReference type="Pfam" id="PF01041">
    <property type="entry name" value="DegT_DnrJ_EryC1"/>
    <property type="match status" value="1"/>
</dbReference>
<reference evidence="3" key="1">
    <citation type="submission" date="2023-01" db="EMBL/GenBank/DDBJ databases">
        <title>Genome-based studies on antimicrobial resistance profiles of Riemerella anatipestifer in China, 1994 to 2021.</title>
        <authorList>
            <person name="Yang Z."/>
            <person name="Zhu D."/>
        </authorList>
    </citation>
    <scope>NUCLEOTIDE SEQUENCE</scope>
    <source>
        <strain evidence="3">RCAD1218</strain>
    </source>
</reference>